<reference evidence="3" key="1">
    <citation type="submission" date="2021-02" db="EMBL/GenBank/DDBJ databases">
        <authorList>
            <person name="Dougan E. K."/>
            <person name="Rhodes N."/>
            <person name="Thang M."/>
            <person name="Chan C."/>
        </authorList>
    </citation>
    <scope>NUCLEOTIDE SEQUENCE</scope>
</reference>
<keyword evidence="4" id="KW-1185">Reference proteome</keyword>
<protein>
    <submittedName>
        <fullName evidence="3">CFAP99 protein</fullName>
    </submittedName>
</protein>
<comment type="caution">
    <text evidence="3">The sequence shown here is derived from an EMBL/GenBank/DDBJ whole genome shotgun (WGS) entry which is preliminary data.</text>
</comment>
<evidence type="ECO:0000313" key="4">
    <source>
        <dbReference type="Proteomes" id="UP000604046"/>
    </source>
</evidence>
<dbReference type="EMBL" id="CAJNDS010000097">
    <property type="protein sequence ID" value="CAE6954819.1"/>
    <property type="molecule type" value="Genomic_DNA"/>
</dbReference>
<feature type="coiled-coil region" evidence="1">
    <location>
        <begin position="520"/>
        <end position="631"/>
    </location>
</feature>
<feature type="region of interest" description="Disordered" evidence="2">
    <location>
        <begin position="457"/>
        <end position="480"/>
    </location>
</feature>
<dbReference type="AlphaFoldDB" id="A0A812HLU6"/>
<feature type="coiled-coil region" evidence="1">
    <location>
        <begin position="238"/>
        <end position="270"/>
    </location>
</feature>
<sequence length="760" mass="90138">MSKDANDAGTHYSFLLKKCVKVVETYDPKKTTVDAYMEDAPFLKEKSLGDTERKFIHQVFYGCMRYQKFLKLFVTSFMYKCPATALRAEQSIYLVLAYLLFFRLEELTVPEFRQFLLCGYGALPAINALMQYALSVEELEKWVKVEWCKFYDVDYVEQEIIRKLQSFKEELQATVDEVEFRATGTVKASDNTGLPGKSEKKLTEFKPFNLTQPRPRLIPEPDVISRQVKAQPVPSSIHKNSLNKVEEQKKKKLQEEKEKVNAKYDEADHFNLETASRRDHEAAFDDLKKQVESERMAECTFVPKTKKRIMATAEDATVRHNVASVLREDALVKQKQAKEYQALKRYEEDLHDASQFYTWQEKMKEKDHNEEEMRVRQRIVEMQLSRDSAMEAFDSAVRKKHILAEHQREELQLELDLKEKMLDYEMGEKKQLVEETKEDRERARLAEQDAFKDRLQKADHMRKEREVDMERKKREEEQEMDRKKDLIRQIRALEKVPVEKFKVFDPAEPPCQGLLEEMSLAELRERLRIVEAQREKELDTKRERQLAKKLEKQEELTEKAELLAKVRERAREEQQQRHEQIRRQKILEEEQKQRHREKCIVEVAEKLQLKKRQKKEEEQRLKLELKEIATKRQFLAANAEMVEAKAHNEQQAGLDREAQKRQKTILIEQRKQHQIKISETQRRRDNQDRDIQEYKTMQQTVAARMDRAKAADSALKEEIRQSVQSARNIQRATAKRNVTEFGHSSNAYMHRIQNRMATSC</sequence>
<keyword evidence="1" id="KW-0175">Coiled coil</keyword>
<evidence type="ECO:0000256" key="2">
    <source>
        <dbReference type="SAM" id="MobiDB-lite"/>
    </source>
</evidence>
<organism evidence="3 4">
    <name type="scientific">Symbiodinium natans</name>
    <dbReference type="NCBI Taxonomy" id="878477"/>
    <lineage>
        <taxon>Eukaryota</taxon>
        <taxon>Sar</taxon>
        <taxon>Alveolata</taxon>
        <taxon>Dinophyceae</taxon>
        <taxon>Suessiales</taxon>
        <taxon>Symbiodiniaceae</taxon>
        <taxon>Symbiodinium</taxon>
    </lineage>
</organism>
<dbReference type="InterPro" id="IPR039341">
    <property type="entry name" value="CFAP99"/>
</dbReference>
<dbReference type="PANTHER" id="PTHR34649:SF1">
    <property type="entry name" value="CILIA- AND FLAGELLA-ASSOCIATED PROTEIN 99"/>
    <property type="match status" value="1"/>
</dbReference>
<dbReference type="PANTHER" id="PTHR34649">
    <property type="entry name" value="CILIA- AND FLAGELLA-ASSOCIATED PROTEIN 99"/>
    <property type="match status" value="1"/>
</dbReference>
<name>A0A812HLU6_9DINO</name>
<dbReference type="OrthoDB" id="310506at2759"/>
<proteinExistence type="predicted"/>
<evidence type="ECO:0000256" key="1">
    <source>
        <dbReference type="SAM" id="Coils"/>
    </source>
</evidence>
<evidence type="ECO:0000313" key="3">
    <source>
        <dbReference type="EMBL" id="CAE6954819.1"/>
    </source>
</evidence>
<dbReference type="Proteomes" id="UP000604046">
    <property type="component" value="Unassembled WGS sequence"/>
</dbReference>
<accession>A0A812HLU6</accession>
<gene>
    <name evidence="3" type="primary">CFAP99</name>
    <name evidence="3" type="ORF">SNAT2548_LOCUS1701</name>
</gene>